<dbReference type="CTD" id="8562"/>
<dbReference type="Pfam" id="PF01253">
    <property type="entry name" value="SUI1"/>
    <property type="match status" value="1"/>
</dbReference>
<protein>
    <recommendedName>
        <fullName evidence="2">Density-regulated protein</fullName>
    </recommendedName>
</protein>
<accession>A0A8B7NUB2</accession>
<evidence type="ECO:0000313" key="5">
    <source>
        <dbReference type="Proteomes" id="UP000694843"/>
    </source>
</evidence>
<dbReference type="FunFam" id="3.30.780.10:FF:000004">
    <property type="entry name" value="density-regulated protein-like"/>
    <property type="match status" value="1"/>
</dbReference>
<dbReference type="CDD" id="cd11607">
    <property type="entry name" value="DENR_C"/>
    <property type="match status" value="1"/>
</dbReference>
<dbReference type="RefSeq" id="XP_018017300.1">
    <property type="nucleotide sequence ID" value="XM_018161811.2"/>
</dbReference>
<dbReference type="GO" id="GO:0003729">
    <property type="term" value="F:mRNA binding"/>
    <property type="evidence" value="ECO:0007669"/>
    <property type="project" value="TreeGrafter"/>
</dbReference>
<dbReference type="Gene3D" id="3.30.780.10">
    <property type="entry name" value="SUI1-like domain"/>
    <property type="match status" value="1"/>
</dbReference>
<dbReference type="PROSITE" id="PS50296">
    <property type="entry name" value="SUI1"/>
    <property type="match status" value="1"/>
</dbReference>
<reference evidence="6" key="1">
    <citation type="submission" date="2025-08" db="UniProtKB">
        <authorList>
            <consortium name="RefSeq"/>
        </authorList>
    </citation>
    <scope>IDENTIFICATION</scope>
    <source>
        <tissue evidence="6">Whole organism</tissue>
    </source>
</reference>
<dbReference type="GeneID" id="108673923"/>
<dbReference type="GO" id="GO:0001731">
    <property type="term" value="P:formation of translation preinitiation complex"/>
    <property type="evidence" value="ECO:0007669"/>
    <property type="project" value="TreeGrafter"/>
</dbReference>
<name>A0A8B7NUB2_HYAAZ</name>
<comment type="similarity">
    <text evidence="1 2">Belongs to the DENR family.</text>
</comment>
<organism evidence="5 6">
    <name type="scientific">Hyalella azteca</name>
    <name type="common">Amphipod</name>
    <dbReference type="NCBI Taxonomy" id="294128"/>
    <lineage>
        <taxon>Eukaryota</taxon>
        <taxon>Metazoa</taxon>
        <taxon>Ecdysozoa</taxon>
        <taxon>Arthropoda</taxon>
        <taxon>Crustacea</taxon>
        <taxon>Multicrustacea</taxon>
        <taxon>Malacostraca</taxon>
        <taxon>Eumalacostraca</taxon>
        <taxon>Peracarida</taxon>
        <taxon>Amphipoda</taxon>
        <taxon>Senticaudata</taxon>
        <taxon>Talitrida</taxon>
        <taxon>Talitroidea</taxon>
        <taxon>Hyalellidae</taxon>
        <taxon>Hyalella</taxon>
    </lineage>
</organism>
<dbReference type="Pfam" id="PF21023">
    <property type="entry name" value="DENR_N"/>
    <property type="match status" value="1"/>
</dbReference>
<dbReference type="InterPro" id="IPR005873">
    <property type="entry name" value="DENR_eukaryotes"/>
</dbReference>
<dbReference type="Proteomes" id="UP000694843">
    <property type="component" value="Unplaced"/>
</dbReference>
<sequence>MATETEEYFGQAPLPGVQYPLTVHYCGNCSMPIEFCEFCPSYEKCKAWLEQNLPDVFSQLNTKDGGGGDGEDAEDEKKRQKRGGKGMVRLKKKDDTPKKVVVFLSPRGKKKTTVIMGLKTFDLDLKACSKTLGQKFACGCSVTGPDEIVLQGDIKEDVIDFILDKWPQIDDDSIEDGGERKH</sequence>
<dbReference type="OrthoDB" id="277199at2759"/>
<dbReference type="GO" id="GO:0002188">
    <property type="term" value="P:translation reinitiation"/>
    <property type="evidence" value="ECO:0007669"/>
    <property type="project" value="TreeGrafter"/>
</dbReference>
<keyword evidence="5" id="KW-1185">Reference proteome</keyword>
<dbReference type="PANTHER" id="PTHR12789">
    <property type="entry name" value="DENSITY-REGULATED PROTEIN HOMOLOG"/>
    <property type="match status" value="1"/>
</dbReference>
<proteinExistence type="inferred from homology"/>
<gene>
    <name evidence="6" type="primary">LOC108673923</name>
</gene>
<dbReference type="OMA" id="PIKVQYC"/>
<evidence type="ECO:0000256" key="2">
    <source>
        <dbReference type="RuleBase" id="RU361273"/>
    </source>
</evidence>
<dbReference type="GO" id="GO:0003743">
    <property type="term" value="F:translation initiation factor activity"/>
    <property type="evidence" value="ECO:0007669"/>
    <property type="project" value="InterPro"/>
</dbReference>
<dbReference type="InterPro" id="IPR001950">
    <property type="entry name" value="SUI1"/>
</dbReference>
<dbReference type="InterPro" id="IPR036877">
    <property type="entry name" value="SUI1_dom_sf"/>
</dbReference>
<dbReference type="InterPro" id="IPR050318">
    <property type="entry name" value="DENR/SUI1_TIF"/>
</dbReference>
<dbReference type="SUPFAM" id="SSF55159">
    <property type="entry name" value="eIF1-like"/>
    <property type="match status" value="1"/>
</dbReference>
<dbReference type="InterPro" id="IPR048517">
    <property type="entry name" value="DENR_N"/>
</dbReference>
<evidence type="ECO:0000313" key="6">
    <source>
        <dbReference type="RefSeq" id="XP_018017300.1"/>
    </source>
</evidence>
<evidence type="ECO:0000259" key="4">
    <source>
        <dbReference type="PROSITE" id="PS50296"/>
    </source>
</evidence>
<evidence type="ECO:0000256" key="1">
    <source>
        <dbReference type="ARBA" id="ARBA00007514"/>
    </source>
</evidence>
<feature type="domain" description="SUI1" evidence="4">
    <location>
        <begin position="99"/>
        <end position="166"/>
    </location>
</feature>
<dbReference type="NCBIfam" id="TIGR01159">
    <property type="entry name" value="DRP1"/>
    <property type="match status" value="1"/>
</dbReference>
<evidence type="ECO:0000256" key="3">
    <source>
        <dbReference type="SAM" id="MobiDB-lite"/>
    </source>
</evidence>
<dbReference type="InterPro" id="IPR046447">
    <property type="entry name" value="DENR_C"/>
</dbReference>
<dbReference type="PANTHER" id="PTHR12789:SF0">
    <property type="entry name" value="DENSITY-REGULATED PROTEIN"/>
    <property type="match status" value="1"/>
</dbReference>
<dbReference type="AlphaFoldDB" id="A0A8B7NUB2"/>
<feature type="region of interest" description="Disordered" evidence="3">
    <location>
        <begin position="59"/>
        <end position="93"/>
    </location>
</feature>
<feature type="compositionally biased region" description="Basic residues" evidence="3">
    <location>
        <begin position="79"/>
        <end position="91"/>
    </location>
</feature>